<accession>A0AAV3PPG3</accession>
<name>A0AAV3PPG3_LITER</name>
<dbReference type="GO" id="GO:0005524">
    <property type="term" value="F:ATP binding"/>
    <property type="evidence" value="ECO:0007669"/>
    <property type="project" value="InterPro"/>
</dbReference>
<keyword evidence="8" id="KW-1185">Reference proteome</keyword>
<dbReference type="Proteomes" id="UP001454036">
    <property type="component" value="Unassembled WGS sequence"/>
</dbReference>
<keyword evidence="3" id="KW-0723">Serine/threonine-protein kinase</keyword>
<evidence type="ECO:0000256" key="4">
    <source>
        <dbReference type="ARBA" id="ARBA00023136"/>
    </source>
</evidence>
<evidence type="ECO:0000256" key="5">
    <source>
        <dbReference type="ARBA" id="ARBA00023288"/>
    </source>
</evidence>
<protein>
    <recommendedName>
        <fullName evidence="6">Protein kinase domain-containing protein</fullName>
    </recommendedName>
</protein>
<dbReference type="GO" id="GO:0004674">
    <property type="term" value="F:protein serine/threonine kinase activity"/>
    <property type="evidence" value="ECO:0007669"/>
    <property type="project" value="UniProtKB-KW"/>
</dbReference>
<keyword evidence="5" id="KW-0449">Lipoprotein</keyword>
<feature type="domain" description="Protein kinase" evidence="6">
    <location>
        <begin position="72"/>
        <end position="358"/>
    </location>
</feature>
<keyword evidence="4" id="KW-0472">Membrane</keyword>
<reference evidence="7 8" key="1">
    <citation type="submission" date="2024-01" db="EMBL/GenBank/DDBJ databases">
        <title>The complete chloroplast genome sequence of Lithospermum erythrorhizon: insights into the phylogenetic relationship among Boraginaceae species and the maternal lineages of purple gromwells.</title>
        <authorList>
            <person name="Okada T."/>
            <person name="Watanabe K."/>
        </authorList>
    </citation>
    <scope>NUCLEOTIDE SEQUENCE [LARGE SCALE GENOMIC DNA]</scope>
</reference>
<evidence type="ECO:0000259" key="6">
    <source>
        <dbReference type="PROSITE" id="PS50011"/>
    </source>
</evidence>
<evidence type="ECO:0000313" key="7">
    <source>
        <dbReference type="EMBL" id="GAA0153459.1"/>
    </source>
</evidence>
<dbReference type="AlphaFoldDB" id="A0AAV3PPG3"/>
<evidence type="ECO:0000256" key="3">
    <source>
        <dbReference type="ARBA" id="ARBA00022527"/>
    </source>
</evidence>
<dbReference type="InterPro" id="IPR011009">
    <property type="entry name" value="Kinase-like_dom_sf"/>
</dbReference>
<organism evidence="7 8">
    <name type="scientific">Lithospermum erythrorhizon</name>
    <name type="common">Purple gromwell</name>
    <name type="synonym">Lithospermum officinale var. erythrorhizon</name>
    <dbReference type="NCBI Taxonomy" id="34254"/>
    <lineage>
        <taxon>Eukaryota</taxon>
        <taxon>Viridiplantae</taxon>
        <taxon>Streptophyta</taxon>
        <taxon>Embryophyta</taxon>
        <taxon>Tracheophyta</taxon>
        <taxon>Spermatophyta</taxon>
        <taxon>Magnoliopsida</taxon>
        <taxon>eudicotyledons</taxon>
        <taxon>Gunneridae</taxon>
        <taxon>Pentapetalae</taxon>
        <taxon>asterids</taxon>
        <taxon>lamiids</taxon>
        <taxon>Boraginales</taxon>
        <taxon>Boraginaceae</taxon>
        <taxon>Boraginoideae</taxon>
        <taxon>Lithospermeae</taxon>
        <taxon>Lithospermum</taxon>
    </lineage>
</organism>
<proteinExistence type="predicted"/>
<comment type="subcellular location">
    <subcellularLocation>
        <location evidence="1">Cell membrane</location>
        <topology evidence="1">Lipid-anchor</topology>
    </subcellularLocation>
</comment>
<dbReference type="GO" id="GO:0005886">
    <property type="term" value="C:plasma membrane"/>
    <property type="evidence" value="ECO:0007669"/>
    <property type="project" value="UniProtKB-SubCell"/>
</dbReference>
<dbReference type="EMBL" id="BAABME010002183">
    <property type="protein sequence ID" value="GAA0153459.1"/>
    <property type="molecule type" value="Genomic_DNA"/>
</dbReference>
<dbReference type="Gene3D" id="1.10.510.10">
    <property type="entry name" value="Transferase(Phosphotransferase) domain 1"/>
    <property type="match status" value="1"/>
</dbReference>
<dbReference type="PANTHER" id="PTHR47985">
    <property type="entry name" value="OS07G0668900 PROTEIN"/>
    <property type="match status" value="1"/>
</dbReference>
<dbReference type="PROSITE" id="PS50011">
    <property type="entry name" value="PROTEIN_KINASE_DOM"/>
    <property type="match status" value="1"/>
</dbReference>
<keyword evidence="3" id="KW-0418">Kinase</keyword>
<dbReference type="SMART" id="SM00220">
    <property type="entry name" value="S_TKc"/>
    <property type="match status" value="1"/>
</dbReference>
<evidence type="ECO:0000256" key="1">
    <source>
        <dbReference type="ARBA" id="ARBA00004193"/>
    </source>
</evidence>
<evidence type="ECO:0000256" key="2">
    <source>
        <dbReference type="ARBA" id="ARBA00022475"/>
    </source>
</evidence>
<evidence type="ECO:0000313" key="8">
    <source>
        <dbReference type="Proteomes" id="UP001454036"/>
    </source>
</evidence>
<dbReference type="PROSITE" id="PS00108">
    <property type="entry name" value="PROTEIN_KINASE_ST"/>
    <property type="match status" value="1"/>
</dbReference>
<dbReference type="Pfam" id="PF00069">
    <property type="entry name" value="Pkinase"/>
    <property type="match status" value="1"/>
</dbReference>
<gene>
    <name evidence="7" type="ORF">LIER_11693</name>
</gene>
<comment type="caution">
    <text evidence="7">The sequence shown here is derived from an EMBL/GenBank/DDBJ whole genome shotgun (WGS) entry which is preliminary data.</text>
</comment>
<dbReference type="InterPro" id="IPR008271">
    <property type="entry name" value="Ser/Thr_kinase_AS"/>
</dbReference>
<keyword evidence="3" id="KW-0808">Transferase</keyword>
<dbReference type="PANTHER" id="PTHR47985:SF22">
    <property type="entry name" value="PROTEIN KINASE DOMAIN-CONTAINING PROTEIN"/>
    <property type="match status" value="1"/>
</dbReference>
<dbReference type="InterPro" id="IPR000719">
    <property type="entry name" value="Prot_kinase_dom"/>
</dbReference>
<dbReference type="SUPFAM" id="SSF56112">
    <property type="entry name" value="Protein kinase-like (PK-like)"/>
    <property type="match status" value="1"/>
</dbReference>
<sequence length="366" mass="40442">MAIFKCFGVNKIRRKRLSTVNDAISVLENESFCENGYDDNESMSKKSCIIDGKSIGVRKFSFEEMEMVTLNFFDSRVIGFGGFSTVYLAHFSDSTLGAIKVYSSGSDRLTRIYRQELEILLKLDHDHIVKLLGYCDDKDEGILVFEYISNGTLQDKLHGGNGKIVGKQQTLPWKNRMIIAYQLALALEYLHEKCAVQIVHGDIKASNILIDEELSCKLCDFGSAKLGFSSAVVTPSSRSMNRMMLGSPGYTDPHYMRTGLASKKNDIYSYGVILLELITGKEALSAHNGERLTQKASPILKDSSMVAQMVDSRLEFGYGGVALEEAKAIASLSAMCLSETPSLRPSASDIIEILKNRIDCVSLLTG</sequence>
<dbReference type="Gene3D" id="3.30.200.20">
    <property type="entry name" value="Phosphorylase Kinase, domain 1"/>
    <property type="match status" value="1"/>
</dbReference>
<keyword evidence="2" id="KW-1003">Cell membrane</keyword>